<sequence length="55" mass="6391">MAQDDGAFVHFYTETIGKVFFEVVERRGKYDGYGAPNAPFRLAAQFERSRFRGQR</sequence>
<dbReference type="EMBL" id="JACHBL010000001">
    <property type="protein sequence ID" value="MBB5598824.1"/>
    <property type="molecule type" value="Genomic_DNA"/>
</dbReference>
<dbReference type="Gene3D" id="3.10.180.10">
    <property type="entry name" value="2,3-Dihydroxybiphenyl 1,2-Dioxygenase, domain 1"/>
    <property type="match status" value="1"/>
</dbReference>
<dbReference type="InterPro" id="IPR029068">
    <property type="entry name" value="Glyas_Bleomycin-R_OHBP_Dase"/>
</dbReference>
<keyword evidence="1" id="KW-0223">Dioxygenase</keyword>
<keyword evidence="2" id="KW-1185">Reference proteome</keyword>
<accession>A0A7W8YC60</accession>
<comment type="caution">
    <text evidence="1">The sequence shown here is derived from an EMBL/GenBank/DDBJ whole genome shotgun (WGS) entry which is preliminary data.</text>
</comment>
<protein>
    <submittedName>
        <fullName evidence="1">4-hydroxyphenylpyruvate dioxygenase-like putative hemolysin</fullName>
    </submittedName>
</protein>
<evidence type="ECO:0000313" key="1">
    <source>
        <dbReference type="EMBL" id="MBB5598824.1"/>
    </source>
</evidence>
<dbReference type="GO" id="GO:0051213">
    <property type="term" value="F:dioxygenase activity"/>
    <property type="evidence" value="ECO:0007669"/>
    <property type="project" value="UniProtKB-KW"/>
</dbReference>
<keyword evidence="1" id="KW-0670">Pyruvate</keyword>
<dbReference type="AlphaFoldDB" id="A0A7W8YC60"/>
<evidence type="ECO:0000313" key="2">
    <source>
        <dbReference type="Proteomes" id="UP000523863"/>
    </source>
</evidence>
<dbReference type="SUPFAM" id="SSF54593">
    <property type="entry name" value="Glyoxalase/Bleomycin resistance protein/Dihydroxybiphenyl dioxygenase"/>
    <property type="match status" value="1"/>
</dbReference>
<proteinExistence type="predicted"/>
<organism evidence="1 2">
    <name type="scientific">Neomicrococcus lactis</name>
    <dbReference type="NCBI Taxonomy" id="732241"/>
    <lineage>
        <taxon>Bacteria</taxon>
        <taxon>Bacillati</taxon>
        <taxon>Actinomycetota</taxon>
        <taxon>Actinomycetes</taxon>
        <taxon>Micrococcales</taxon>
        <taxon>Micrococcaceae</taxon>
        <taxon>Neomicrococcus</taxon>
    </lineage>
</organism>
<dbReference type="Proteomes" id="UP000523863">
    <property type="component" value="Unassembled WGS sequence"/>
</dbReference>
<gene>
    <name evidence="1" type="ORF">BKA12_001904</name>
</gene>
<reference evidence="1 2" key="1">
    <citation type="submission" date="2020-08" db="EMBL/GenBank/DDBJ databases">
        <title>Sequencing the genomes of 1000 actinobacteria strains.</title>
        <authorList>
            <person name="Klenk H.-P."/>
        </authorList>
    </citation>
    <scope>NUCLEOTIDE SEQUENCE [LARGE SCALE GENOMIC DNA]</scope>
    <source>
        <strain evidence="1 2">DSM 23694</strain>
    </source>
</reference>
<dbReference type="RefSeq" id="WP_246362044.1">
    <property type="nucleotide sequence ID" value="NZ_JACHBL010000001.1"/>
</dbReference>
<name>A0A7W8YC60_9MICC</name>
<keyword evidence="1" id="KW-0560">Oxidoreductase</keyword>